<organism evidence="1 2">
    <name type="scientific">Cylindrotheca closterium</name>
    <dbReference type="NCBI Taxonomy" id="2856"/>
    <lineage>
        <taxon>Eukaryota</taxon>
        <taxon>Sar</taxon>
        <taxon>Stramenopiles</taxon>
        <taxon>Ochrophyta</taxon>
        <taxon>Bacillariophyta</taxon>
        <taxon>Bacillariophyceae</taxon>
        <taxon>Bacillariophycidae</taxon>
        <taxon>Bacillariales</taxon>
        <taxon>Bacillariaceae</taxon>
        <taxon>Cylindrotheca</taxon>
    </lineage>
</organism>
<dbReference type="Proteomes" id="UP001295423">
    <property type="component" value="Unassembled WGS sequence"/>
</dbReference>
<gene>
    <name evidence="1" type="ORF">CYCCA115_LOCUS17624</name>
</gene>
<proteinExistence type="predicted"/>
<accession>A0AAD2G0X9</accession>
<evidence type="ECO:0000313" key="2">
    <source>
        <dbReference type="Proteomes" id="UP001295423"/>
    </source>
</evidence>
<dbReference type="InterPro" id="IPR046674">
    <property type="entry name" value="DUF6544"/>
</dbReference>
<name>A0AAD2G0X9_9STRA</name>
<protein>
    <submittedName>
        <fullName evidence="1">Uncharacterized protein</fullName>
    </submittedName>
</protein>
<dbReference type="Pfam" id="PF20181">
    <property type="entry name" value="DUF6544"/>
    <property type="match status" value="1"/>
</dbReference>
<keyword evidence="2" id="KW-1185">Reference proteome</keyword>
<dbReference type="EMBL" id="CAKOGP040001981">
    <property type="protein sequence ID" value="CAJ1959203.1"/>
    <property type="molecule type" value="Genomic_DNA"/>
</dbReference>
<dbReference type="AlphaFoldDB" id="A0AAD2G0X9"/>
<comment type="caution">
    <text evidence="1">The sequence shown here is derived from an EMBL/GenBank/DDBJ whole genome shotgun (WGS) entry which is preliminary data.</text>
</comment>
<evidence type="ECO:0000313" key="1">
    <source>
        <dbReference type="EMBL" id="CAJ1959203.1"/>
    </source>
</evidence>
<sequence length="390" mass="44724">MVENAHNDNDGMQCNRIVTSSRLLHHAVPSRWIRSDRPFYCFRSKSFQGFSTRRSFSSSKKTKQEPPKLSRRGKVDLFLIITVALGSWLYLRDSDWDRDAWNEKEKLLDIALLREKEKNTTKSATQESHDRLPMPLRKYLDTAMANVPGTTPNDSKSVQKRARVVSVDQTGMFFASQQWYPFRSNLLTKTVFHQDDFPGFVWEASVTIMGMPNKVLETYSNGQGGIITKAWGKVPLIQVEEEEPYILFWLAMAPLIPSTFDPNSESPEQSETSQPLITWNSVQDLTTCSGTMVDRATNERFEMELQFDPTTYLLQSIRVTSPCLPHPWQVQYSNYQVLRGNDEDPRSGVLVPCEIEVGKWKPDDGHLDLHLKITNQHMQDIPLHDKANGP</sequence>
<reference evidence="1" key="1">
    <citation type="submission" date="2023-08" db="EMBL/GenBank/DDBJ databases">
        <authorList>
            <person name="Audoor S."/>
            <person name="Bilcke G."/>
        </authorList>
    </citation>
    <scope>NUCLEOTIDE SEQUENCE</scope>
</reference>